<name>R4K890_CLOPA</name>
<evidence type="ECO:0000313" key="6">
    <source>
        <dbReference type="Proteomes" id="UP000013523"/>
    </source>
</evidence>
<keyword evidence="3" id="KW-0786">Thiamine pyrophosphate</keyword>
<dbReference type="SUPFAM" id="SSF52922">
    <property type="entry name" value="TK C-terminal domain-like"/>
    <property type="match status" value="1"/>
</dbReference>
<dbReference type="InterPro" id="IPR051157">
    <property type="entry name" value="PDH/Transketolase"/>
</dbReference>
<dbReference type="CDD" id="cd07033">
    <property type="entry name" value="TPP_PYR_DXS_TK_like"/>
    <property type="match status" value="1"/>
</dbReference>
<dbReference type="KEGG" id="cpas:Clopa_4030"/>
<dbReference type="Proteomes" id="UP000013523">
    <property type="component" value="Chromosome"/>
</dbReference>
<dbReference type="RefSeq" id="WP_015617048.1">
    <property type="nucleotide sequence ID" value="NC_021182.1"/>
</dbReference>
<reference evidence="5 6" key="1">
    <citation type="submission" date="2012-01" db="EMBL/GenBank/DDBJ databases">
        <title>Complete sequence of chromosome of Clostridium pasteurianum BC1.</title>
        <authorList>
            <consortium name="US DOE Joint Genome Institute"/>
            <person name="Lucas S."/>
            <person name="Han J."/>
            <person name="Lapidus A."/>
            <person name="Cheng J.-F."/>
            <person name="Goodwin L."/>
            <person name="Pitluck S."/>
            <person name="Peters L."/>
            <person name="Mikhailova N."/>
            <person name="Teshima H."/>
            <person name="Detter J.C."/>
            <person name="Han C."/>
            <person name="Tapia R."/>
            <person name="Land M."/>
            <person name="Hauser L."/>
            <person name="Kyrpides N."/>
            <person name="Ivanova N."/>
            <person name="Pagani I."/>
            <person name="Dunn J."/>
            <person name="Taghavi S."/>
            <person name="Francis A."/>
            <person name="van der Lelie D."/>
            <person name="Woyke T."/>
        </authorList>
    </citation>
    <scope>NUCLEOTIDE SEQUENCE [LARGE SCALE GENOMIC DNA]</scope>
    <source>
        <strain evidence="5 6">BC1</strain>
    </source>
</reference>
<feature type="domain" description="Transketolase-like pyrimidine-binding" evidence="4">
    <location>
        <begin position="19"/>
        <end position="185"/>
    </location>
</feature>
<dbReference type="Pfam" id="PF02779">
    <property type="entry name" value="Transket_pyr"/>
    <property type="match status" value="1"/>
</dbReference>
<gene>
    <name evidence="5" type="ORF">Clopa_4030</name>
</gene>
<dbReference type="SMART" id="SM00861">
    <property type="entry name" value="Transket_pyr"/>
    <property type="match status" value="1"/>
</dbReference>
<dbReference type="HOGENOM" id="CLU_009227_1_1_9"/>
<evidence type="ECO:0000313" key="5">
    <source>
        <dbReference type="EMBL" id="AGK98773.1"/>
    </source>
</evidence>
<dbReference type="InterPro" id="IPR029061">
    <property type="entry name" value="THDP-binding"/>
</dbReference>
<evidence type="ECO:0000256" key="1">
    <source>
        <dbReference type="ARBA" id="ARBA00001964"/>
    </source>
</evidence>
<dbReference type="eggNOG" id="COG3958">
    <property type="taxonomic scope" value="Bacteria"/>
</dbReference>
<protein>
    <submittedName>
        <fullName evidence="5">Transketolase, alpha subunit</fullName>
    </submittedName>
</protein>
<dbReference type="InterPro" id="IPR005475">
    <property type="entry name" value="Transketolase-like_Pyr-bd"/>
</dbReference>
<dbReference type="Gene3D" id="3.40.50.920">
    <property type="match status" value="1"/>
</dbReference>
<accession>R4K890</accession>
<comment type="cofactor">
    <cofactor evidence="1">
        <name>thiamine diphosphate</name>
        <dbReference type="ChEBI" id="CHEBI:58937"/>
    </cofactor>
</comment>
<dbReference type="PATRIC" id="fig|86416.3.peg.4027"/>
<dbReference type="PANTHER" id="PTHR43825:SF1">
    <property type="entry name" value="TRANSKETOLASE-LIKE PYRIMIDINE-BINDING DOMAIN-CONTAINING PROTEIN"/>
    <property type="match status" value="1"/>
</dbReference>
<comment type="similarity">
    <text evidence="2">Belongs to the transketolase family.</text>
</comment>
<dbReference type="STRING" id="86416.Clopa_4030"/>
<keyword evidence="6" id="KW-1185">Reference proteome</keyword>
<dbReference type="PANTHER" id="PTHR43825">
    <property type="entry name" value="PYRUVATE DEHYDROGENASE E1 COMPONENT"/>
    <property type="match status" value="1"/>
</dbReference>
<evidence type="ECO:0000256" key="2">
    <source>
        <dbReference type="ARBA" id="ARBA00007131"/>
    </source>
</evidence>
<dbReference type="EMBL" id="CP003261">
    <property type="protein sequence ID" value="AGK98773.1"/>
    <property type="molecule type" value="Genomic_DNA"/>
</dbReference>
<dbReference type="Gene3D" id="3.40.50.970">
    <property type="match status" value="1"/>
</dbReference>
<dbReference type="FunFam" id="3.40.50.970:FF:000129">
    <property type="entry name" value="Transketolase"/>
    <property type="match status" value="1"/>
</dbReference>
<sequence>MSMKTMSIILAEENVADSKAMRDAYAETLIDLAEKDERVVVLDADLMSSMGMKPFAKKYPERTFNVGIAEANMIGVASGLSLTGKIPFAHTFGVFASRRACDQVAISGSYQKANIRIVGSDPGITAAYNGGTHQTFEDLGIMRGIPEMTVMEPTDVTMLKDILRQVKDKYGMYYIRLVRKTSTKIYEEGSTFEIGKAVEVAEGNDATVIASGLLVAEAIKAAKILKDKGISIRVLNMFTVKPIDKEAIIKSARETGAIVTAENHNILNGLGSAVAEVLGENIPVPMVRIGMPDCYGEVGSVDYLKDKYGLNFSNIVEQVEKVIKRKNIK</sequence>
<dbReference type="Pfam" id="PF02780">
    <property type="entry name" value="Transketolase_C"/>
    <property type="match status" value="1"/>
</dbReference>
<organism evidence="5 6">
    <name type="scientific">Clostridium pasteurianum BC1</name>
    <dbReference type="NCBI Taxonomy" id="86416"/>
    <lineage>
        <taxon>Bacteria</taxon>
        <taxon>Bacillati</taxon>
        <taxon>Bacillota</taxon>
        <taxon>Clostridia</taxon>
        <taxon>Eubacteriales</taxon>
        <taxon>Clostridiaceae</taxon>
        <taxon>Clostridium</taxon>
    </lineage>
</organism>
<dbReference type="AlphaFoldDB" id="R4K890"/>
<proteinExistence type="inferred from homology"/>
<dbReference type="SUPFAM" id="SSF52518">
    <property type="entry name" value="Thiamin diphosphate-binding fold (THDP-binding)"/>
    <property type="match status" value="1"/>
</dbReference>
<evidence type="ECO:0000256" key="3">
    <source>
        <dbReference type="ARBA" id="ARBA00023052"/>
    </source>
</evidence>
<dbReference type="InterPro" id="IPR009014">
    <property type="entry name" value="Transketo_C/PFOR_II"/>
</dbReference>
<evidence type="ECO:0000259" key="4">
    <source>
        <dbReference type="SMART" id="SM00861"/>
    </source>
</evidence>
<dbReference type="InterPro" id="IPR033248">
    <property type="entry name" value="Transketolase_C"/>
</dbReference>